<comment type="caution">
    <text evidence="3">The sequence shown here is derived from an EMBL/GenBank/DDBJ whole genome shotgun (WGS) entry which is preliminary data.</text>
</comment>
<feature type="coiled-coil region" evidence="1">
    <location>
        <begin position="105"/>
        <end position="142"/>
    </location>
</feature>
<feature type="chain" id="PRO_5034138376" description="Lipoprotein" evidence="2">
    <location>
        <begin position="24"/>
        <end position="280"/>
    </location>
</feature>
<protein>
    <recommendedName>
        <fullName evidence="5">Lipoprotein</fullName>
    </recommendedName>
</protein>
<dbReference type="Pfam" id="PF20404">
    <property type="entry name" value="DUF6694"/>
    <property type="match status" value="1"/>
</dbReference>
<evidence type="ECO:0000256" key="2">
    <source>
        <dbReference type="SAM" id="SignalP"/>
    </source>
</evidence>
<dbReference type="AlphaFoldDB" id="A0A8H9I1C9"/>
<organism evidence="3 4">
    <name type="scientific">Vreelandella hamiltonii</name>
    <dbReference type="NCBI Taxonomy" id="502829"/>
    <lineage>
        <taxon>Bacteria</taxon>
        <taxon>Pseudomonadati</taxon>
        <taxon>Pseudomonadota</taxon>
        <taxon>Gammaproteobacteria</taxon>
        <taxon>Oceanospirillales</taxon>
        <taxon>Halomonadaceae</taxon>
        <taxon>Vreelandella</taxon>
    </lineage>
</organism>
<evidence type="ECO:0008006" key="5">
    <source>
        <dbReference type="Google" id="ProtNLM"/>
    </source>
</evidence>
<sequence>MRRLTRLSILSLTALLIAGCADPKIDTSSMPAAVVSIEKVRDSLPTYKRDEFDQALKIIAMSSFSGISVLQPGRMNAAEIAESANAYMHGLTGDQVIERADEMLRQRRARERDQALRTLSRLEEKEANAEAAQQQLARVSIDRARYYLASSPFGALEPVIELEVSNDSDAAIAELQLRGVLRSANRDVAWVDETFYYVISGGLAPGERATWSLAPNRFGPWGNDQIPRDVQLTLTLKGVKDAQGQRLWHAPTLTEAETERLEALRAEYGSLTPSTESPSS</sequence>
<dbReference type="InterPro" id="IPR046516">
    <property type="entry name" value="DUF6694"/>
</dbReference>
<accession>A0A8H9I1C9</accession>
<dbReference type="EMBL" id="BMXN01000003">
    <property type="protein sequence ID" value="GGW21446.1"/>
    <property type="molecule type" value="Genomic_DNA"/>
</dbReference>
<keyword evidence="4" id="KW-1185">Reference proteome</keyword>
<dbReference type="PROSITE" id="PS51257">
    <property type="entry name" value="PROKAR_LIPOPROTEIN"/>
    <property type="match status" value="1"/>
</dbReference>
<feature type="signal peptide" evidence="2">
    <location>
        <begin position="1"/>
        <end position="23"/>
    </location>
</feature>
<evidence type="ECO:0000313" key="4">
    <source>
        <dbReference type="Proteomes" id="UP000623776"/>
    </source>
</evidence>
<dbReference type="Proteomes" id="UP000623776">
    <property type="component" value="Unassembled WGS sequence"/>
</dbReference>
<gene>
    <name evidence="3" type="ORF">GCM10007157_08500</name>
</gene>
<evidence type="ECO:0000256" key="1">
    <source>
        <dbReference type="SAM" id="Coils"/>
    </source>
</evidence>
<proteinExistence type="predicted"/>
<dbReference type="RefSeq" id="WP_084123757.1">
    <property type="nucleotide sequence ID" value="NZ_BMXN01000003.1"/>
</dbReference>
<keyword evidence="1" id="KW-0175">Coiled coil</keyword>
<reference evidence="4" key="1">
    <citation type="journal article" date="2019" name="Int. J. Syst. Evol. Microbiol.">
        <title>The Global Catalogue of Microorganisms (GCM) 10K type strain sequencing project: providing services to taxonomists for standard genome sequencing and annotation.</title>
        <authorList>
            <consortium name="The Broad Institute Genomics Platform"/>
            <consortium name="The Broad Institute Genome Sequencing Center for Infectious Disease"/>
            <person name="Wu L."/>
            <person name="Ma J."/>
        </authorList>
    </citation>
    <scope>NUCLEOTIDE SEQUENCE [LARGE SCALE GENOMIC DNA]</scope>
    <source>
        <strain evidence="4">KCTC 22154</strain>
    </source>
</reference>
<evidence type="ECO:0000313" key="3">
    <source>
        <dbReference type="EMBL" id="GGW21446.1"/>
    </source>
</evidence>
<name>A0A8H9I1C9_9GAMM</name>
<keyword evidence="2" id="KW-0732">Signal</keyword>